<accession>A0AAV6U0L9</accession>
<organism evidence="9 10">
    <name type="scientific">Oedothorax gibbosus</name>
    <dbReference type="NCBI Taxonomy" id="931172"/>
    <lineage>
        <taxon>Eukaryota</taxon>
        <taxon>Metazoa</taxon>
        <taxon>Ecdysozoa</taxon>
        <taxon>Arthropoda</taxon>
        <taxon>Chelicerata</taxon>
        <taxon>Arachnida</taxon>
        <taxon>Araneae</taxon>
        <taxon>Araneomorphae</taxon>
        <taxon>Entelegynae</taxon>
        <taxon>Araneoidea</taxon>
        <taxon>Linyphiidae</taxon>
        <taxon>Erigoninae</taxon>
        <taxon>Oedothorax</taxon>
    </lineage>
</organism>
<dbReference type="GO" id="GO:0046872">
    <property type="term" value="F:metal ion binding"/>
    <property type="evidence" value="ECO:0007669"/>
    <property type="project" value="UniProtKB-KW"/>
</dbReference>
<dbReference type="GO" id="GO:0004518">
    <property type="term" value="F:nuclease activity"/>
    <property type="evidence" value="ECO:0007669"/>
    <property type="project" value="UniProtKB-KW"/>
</dbReference>
<comment type="caution">
    <text evidence="9">The sequence shown here is derived from an EMBL/GenBank/DDBJ whole genome shotgun (WGS) entry which is preliminary data.</text>
</comment>
<evidence type="ECO:0000256" key="5">
    <source>
        <dbReference type="ARBA" id="ARBA00022723"/>
    </source>
</evidence>
<dbReference type="PANTHER" id="PTHR22930">
    <property type="match status" value="1"/>
</dbReference>
<dbReference type="AlphaFoldDB" id="A0AAV6U0L9"/>
<dbReference type="GO" id="GO:0016787">
    <property type="term" value="F:hydrolase activity"/>
    <property type="evidence" value="ECO:0007669"/>
    <property type="project" value="UniProtKB-KW"/>
</dbReference>
<comment type="similarity">
    <text evidence="3">Belongs to the HARBI1 family.</text>
</comment>
<evidence type="ECO:0000256" key="3">
    <source>
        <dbReference type="ARBA" id="ARBA00006958"/>
    </source>
</evidence>
<evidence type="ECO:0000256" key="4">
    <source>
        <dbReference type="ARBA" id="ARBA00022722"/>
    </source>
</evidence>
<dbReference type="Pfam" id="PF13359">
    <property type="entry name" value="DDE_Tnp_4"/>
    <property type="match status" value="1"/>
</dbReference>
<proteinExistence type="inferred from homology"/>
<keyword evidence="4" id="KW-0540">Nuclease</keyword>
<keyword evidence="10" id="KW-1185">Reference proteome</keyword>
<comment type="cofactor">
    <cofactor evidence="1">
        <name>a divalent metal cation</name>
        <dbReference type="ChEBI" id="CHEBI:60240"/>
    </cofactor>
</comment>
<dbReference type="EMBL" id="JAFNEN010000778">
    <property type="protein sequence ID" value="KAG8177484.1"/>
    <property type="molecule type" value="Genomic_DNA"/>
</dbReference>
<name>A0AAV6U0L9_9ARAC</name>
<feature type="domain" description="DDE Tnp4" evidence="8">
    <location>
        <begin position="216"/>
        <end position="274"/>
    </location>
</feature>
<keyword evidence="6" id="KW-0378">Hydrolase</keyword>
<evidence type="ECO:0000256" key="7">
    <source>
        <dbReference type="ARBA" id="ARBA00023242"/>
    </source>
</evidence>
<evidence type="ECO:0000259" key="8">
    <source>
        <dbReference type="Pfam" id="PF13359"/>
    </source>
</evidence>
<dbReference type="InterPro" id="IPR045249">
    <property type="entry name" value="HARBI1-like"/>
</dbReference>
<evidence type="ECO:0000256" key="1">
    <source>
        <dbReference type="ARBA" id="ARBA00001968"/>
    </source>
</evidence>
<dbReference type="InterPro" id="IPR027806">
    <property type="entry name" value="HARBI1_dom"/>
</dbReference>
<dbReference type="PANTHER" id="PTHR22930:SF269">
    <property type="entry name" value="NUCLEASE HARBI1-LIKE PROTEIN"/>
    <property type="match status" value="1"/>
</dbReference>
<gene>
    <name evidence="9" type="ORF">JTE90_008668</name>
</gene>
<evidence type="ECO:0000313" key="10">
    <source>
        <dbReference type="Proteomes" id="UP000827092"/>
    </source>
</evidence>
<evidence type="ECO:0000256" key="2">
    <source>
        <dbReference type="ARBA" id="ARBA00004123"/>
    </source>
</evidence>
<evidence type="ECO:0000313" key="9">
    <source>
        <dbReference type="EMBL" id="KAG8177484.1"/>
    </source>
</evidence>
<keyword evidence="7" id="KW-0539">Nucleus</keyword>
<dbReference type="Proteomes" id="UP000827092">
    <property type="component" value="Unassembled WGS sequence"/>
</dbReference>
<dbReference type="GO" id="GO:0005634">
    <property type="term" value="C:nucleus"/>
    <property type="evidence" value="ECO:0007669"/>
    <property type="project" value="UniProtKB-SubCell"/>
</dbReference>
<evidence type="ECO:0000256" key="6">
    <source>
        <dbReference type="ARBA" id="ARBA00022801"/>
    </source>
</evidence>
<reference evidence="9 10" key="1">
    <citation type="journal article" date="2022" name="Nat. Ecol. Evol.">
        <title>A masculinizing supergene underlies an exaggerated male reproductive morph in a spider.</title>
        <authorList>
            <person name="Hendrickx F."/>
            <person name="De Corte Z."/>
            <person name="Sonet G."/>
            <person name="Van Belleghem S.M."/>
            <person name="Kostlbacher S."/>
            <person name="Vangestel C."/>
        </authorList>
    </citation>
    <scope>NUCLEOTIDE SEQUENCE [LARGE SCALE GENOMIC DNA]</scope>
    <source>
        <strain evidence="9">W744_W776</strain>
    </source>
</reference>
<comment type="subcellular location">
    <subcellularLocation>
        <location evidence="2">Nucleus</location>
    </subcellularLocation>
</comment>
<protein>
    <recommendedName>
        <fullName evidence="8">DDE Tnp4 domain-containing protein</fullName>
    </recommendedName>
</protein>
<sequence length="354" mass="40668">MIRTVKRAIDAVIEHLEANNFEICSSYCTCCNNSKIQKKRTIWSREWLSRRKEHGCYENLMMELALEDAEGYRRWLRMDTEAFELLLIKVTPLISKQDTNMRKSISAGERLSVTLRYLATGETQSSLSFQFRIGQNTIQAFSLKDLWQFPQCLGALDGKHVQIVPPPASGSLFYNHKGTFSIVLMALVDAELNFVFVDVGTNGRMTVGQLTPPFLGKRVGDRQRIFNYRLFRARRVVENAFGLLAARFQVYGKPIFTSALNAVHIVLATCVVHNFLRKRNPGLYIPAKSIDAEDFCNKTVVRGEWRRAPADAFLDLERDRQRGSQTSKYLRNVLCTYFNETSDVSWQRNMCLLH</sequence>
<keyword evidence="5" id="KW-0479">Metal-binding</keyword>